<dbReference type="AlphaFoldDB" id="A0A0A9FXP9"/>
<reference evidence="1" key="1">
    <citation type="submission" date="2014-09" db="EMBL/GenBank/DDBJ databases">
        <authorList>
            <person name="Magalhaes I.L.F."/>
            <person name="Oliveira U."/>
            <person name="Santos F.R."/>
            <person name="Vidigal T.H.D.A."/>
            <person name="Brescovit A.D."/>
            <person name="Santos A.J."/>
        </authorList>
    </citation>
    <scope>NUCLEOTIDE SEQUENCE</scope>
    <source>
        <tissue evidence="1">Shoot tissue taken approximately 20 cm above the soil surface</tissue>
    </source>
</reference>
<protein>
    <submittedName>
        <fullName evidence="1">Uncharacterized protein</fullName>
    </submittedName>
</protein>
<name>A0A0A9FXP9_ARUDO</name>
<dbReference type="EMBL" id="GBRH01184783">
    <property type="protein sequence ID" value="JAE13113.1"/>
    <property type="molecule type" value="Transcribed_RNA"/>
</dbReference>
<accession>A0A0A9FXP9</accession>
<evidence type="ECO:0000313" key="1">
    <source>
        <dbReference type="EMBL" id="JAE13113.1"/>
    </source>
</evidence>
<sequence>MHLPEISFPAFTRTTTTTKITCHNNVKYLSQHLVIPGHFFSIKCNINSFWTLCSVVGCPSMAIEAQLEQAPHYPKPRTKLLMPKIDPIFHNRAPCRPNQSSTTGV</sequence>
<reference evidence="1" key="2">
    <citation type="journal article" date="2015" name="Data Brief">
        <title>Shoot transcriptome of the giant reed, Arundo donax.</title>
        <authorList>
            <person name="Barrero R.A."/>
            <person name="Guerrero F.D."/>
            <person name="Moolhuijzen P."/>
            <person name="Goolsby J.A."/>
            <person name="Tidwell J."/>
            <person name="Bellgard S.E."/>
            <person name="Bellgard M.I."/>
        </authorList>
    </citation>
    <scope>NUCLEOTIDE SEQUENCE</scope>
    <source>
        <tissue evidence="1">Shoot tissue taken approximately 20 cm above the soil surface</tissue>
    </source>
</reference>
<organism evidence="1">
    <name type="scientific">Arundo donax</name>
    <name type="common">Giant reed</name>
    <name type="synonym">Donax arundinaceus</name>
    <dbReference type="NCBI Taxonomy" id="35708"/>
    <lineage>
        <taxon>Eukaryota</taxon>
        <taxon>Viridiplantae</taxon>
        <taxon>Streptophyta</taxon>
        <taxon>Embryophyta</taxon>
        <taxon>Tracheophyta</taxon>
        <taxon>Spermatophyta</taxon>
        <taxon>Magnoliopsida</taxon>
        <taxon>Liliopsida</taxon>
        <taxon>Poales</taxon>
        <taxon>Poaceae</taxon>
        <taxon>PACMAD clade</taxon>
        <taxon>Arundinoideae</taxon>
        <taxon>Arundineae</taxon>
        <taxon>Arundo</taxon>
    </lineage>
</organism>
<proteinExistence type="predicted"/>